<keyword evidence="2" id="KW-1185">Reference proteome</keyword>
<dbReference type="RefSeq" id="WP_336601205.1">
    <property type="nucleotide sequence ID" value="NZ_JACFYJ010000075.1"/>
</dbReference>
<evidence type="ECO:0000313" key="2">
    <source>
        <dbReference type="Proteomes" id="UP001386437"/>
    </source>
</evidence>
<comment type="caution">
    <text evidence="1">The sequence shown here is derived from an EMBL/GenBank/DDBJ whole genome shotgun (WGS) entry which is preliminary data.</text>
</comment>
<dbReference type="Proteomes" id="UP001386437">
    <property type="component" value="Unassembled WGS sequence"/>
</dbReference>
<sequence length="337" mass="37050">MGLLRRLFVGEEASVSPHDAARIDEAIGRIVAIDPRIAMASRYRQRLKKPVTATLQYADTLMASLPATLDANADTWASNPSLRAFFATPDDIADTFGRSEEVRAFFEQHPDATDLHGTLGMALTERHVLGVALDGDTIHHDVAQTTLSFSDHRVRICGLTEAALREEIVRRLIDQLALEGLSMLAATRAARLARGRELIQERVALLHRRGTGMSSVAGGGPDVAAHELVHVQTQIAQNADSLAALRAPADVIEYELNGICDVFGQPEDHVYLRNRHIRIDMMNVVQEGNAKQGNDIEFHFVRIPGETPQMRAFALVRFRRADLPPGGLHIDAAMRAL</sequence>
<organism evidence="1 2">
    <name type="scientific">Paraburkholderia bengalensis</name>
    <dbReference type="NCBI Taxonomy" id="2747562"/>
    <lineage>
        <taxon>Bacteria</taxon>
        <taxon>Pseudomonadati</taxon>
        <taxon>Pseudomonadota</taxon>
        <taxon>Betaproteobacteria</taxon>
        <taxon>Burkholderiales</taxon>
        <taxon>Burkholderiaceae</taxon>
        <taxon>Paraburkholderia</taxon>
    </lineage>
</organism>
<protein>
    <submittedName>
        <fullName evidence="1">Uncharacterized protein</fullName>
    </submittedName>
</protein>
<name>A0ABU8J151_9BURK</name>
<gene>
    <name evidence="1" type="ORF">H3V53_31310</name>
</gene>
<proteinExistence type="predicted"/>
<dbReference type="EMBL" id="JACFYJ010000075">
    <property type="protein sequence ID" value="MEI6001485.1"/>
    <property type="molecule type" value="Genomic_DNA"/>
</dbReference>
<accession>A0ABU8J151</accession>
<reference evidence="1 2" key="1">
    <citation type="journal article" date="2022" name="Arch. Microbiol.">
        <title>Paraburkholderia bengalensis sp. nov. isolated from roots of Oryza sativa, IR64.</title>
        <authorList>
            <person name="Nag P."/>
            <person name="Mondal N."/>
            <person name="Sarkar J."/>
            <person name="Das S."/>
        </authorList>
    </citation>
    <scope>NUCLEOTIDE SEQUENCE [LARGE SCALE GENOMIC DNA]</scope>
    <source>
        <strain evidence="1 2">IR64_4_BI</strain>
    </source>
</reference>
<evidence type="ECO:0000313" key="1">
    <source>
        <dbReference type="EMBL" id="MEI6001485.1"/>
    </source>
</evidence>